<dbReference type="EMBL" id="SRSD01000009">
    <property type="protein sequence ID" value="KAA0889089.1"/>
    <property type="molecule type" value="Genomic_DNA"/>
</dbReference>
<evidence type="ECO:0000259" key="2">
    <source>
        <dbReference type="Pfam" id="PF04773"/>
    </source>
</evidence>
<reference evidence="3 4" key="1">
    <citation type="submission" date="2019-04" db="EMBL/GenBank/DDBJ databases">
        <title>Geobacter ruber sp. nov., ferric-reducing bacteria isolated from paddy soil.</title>
        <authorList>
            <person name="Xu Z."/>
            <person name="Masuda Y."/>
            <person name="Itoh H."/>
            <person name="Senoo K."/>
        </authorList>
    </citation>
    <scope>NUCLEOTIDE SEQUENCE [LARGE SCALE GENOMIC DNA]</scope>
    <source>
        <strain evidence="3 4">Red88</strain>
    </source>
</reference>
<feature type="chain" id="PRO_5022718286" description="FecR protein domain-containing protein" evidence="1">
    <location>
        <begin position="20"/>
        <end position="146"/>
    </location>
</feature>
<dbReference type="InterPro" id="IPR006860">
    <property type="entry name" value="FecR"/>
</dbReference>
<feature type="signal peptide" evidence="1">
    <location>
        <begin position="1"/>
        <end position="19"/>
    </location>
</feature>
<dbReference type="Pfam" id="PF04773">
    <property type="entry name" value="FecR"/>
    <property type="match status" value="1"/>
</dbReference>
<dbReference type="Proteomes" id="UP000324298">
    <property type="component" value="Unassembled WGS sequence"/>
</dbReference>
<dbReference type="RefSeq" id="WP_149308802.1">
    <property type="nucleotide sequence ID" value="NZ_SRSD01000009.1"/>
</dbReference>
<dbReference type="AlphaFoldDB" id="A0A5A9XA59"/>
<sequence>MKTIFFGLLLLFSAASAFAAPTDVIGHVQTLKGSASFLRGTLTQPAAIGGAVHRGDVIRTAKDGSLGIVLADDTTLSLGPSSELAIKEYVFDPKDGKFTFLARMAKGTFVYLSGLMAKLAPHAIRLEIPEATIAVRGTRLLIEVQE</sequence>
<protein>
    <recommendedName>
        <fullName evidence="2">FecR protein domain-containing protein</fullName>
    </recommendedName>
</protein>
<evidence type="ECO:0000256" key="1">
    <source>
        <dbReference type="SAM" id="SignalP"/>
    </source>
</evidence>
<comment type="caution">
    <text evidence="3">The sequence shown here is derived from an EMBL/GenBank/DDBJ whole genome shotgun (WGS) entry which is preliminary data.</text>
</comment>
<gene>
    <name evidence="3" type="ORF">ET418_14675</name>
</gene>
<dbReference type="PANTHER" id="PTHR38731">
    <property type="entry name" value="LIPL45-RELATED LIPOPROTEIN-RELATED"/>
    <property type="match status" value="1"/>
</dbReference>
<accession>A0A5A9XA59</accession>
<organism evidence="3 4">
    <name type="scientific">Oryzomonas rubra</name>
    <dbReference type="NCBI Taxonomy" id="2509454"/>
    <lineage>
        <taxon>Bacteria</taxon>
        <taxon>Pseudomonadati</taxon>
        <taxon>Thermodesulfobacteriota</taxon>
        <taxon>Desulfuromonadia</taxon>
        <taxon>Geobacterales</taxon>
        <taxon>Geobacteraceae</taxon>
        <taxon>Oryzomonas</taxon>
    </lineage>
</organism>
<name>A0A5A9XA59_9BACT</name>
<proteinExistence type="predicted"/>
<evidence type="ECO:0000313" key="4">
    <source>
        <dbReference type="Proteomes" id="UP000324298"/>
    </source>
</evidence>
<keyword evidence="4" id="KW-1185">Reference proteome</keyword>
<dbReference type="OrthoDB" id="5415289at2"/>
<evidence type="ECO:0000313" key="3">
    <source>
        <dbReference type="EMBL" id="KAA0889089.1"/>
    </source>
</evidence>
<feature type="domain" description="FecR protein" evidence="2">
    <location>
        <begin position="56"/>
        <end position="142"/>
    </location>
</feature>
<keyword evidence="1" id="KW-0732">Signal</keyword>